<evidence type="ECO:0000313" key="3">
    <source>
        <dbReference type="Proteomes" id="UP000011717"/>
    </source>
</evidence>
<feature type="region of interest" description="Disordered" evidence="1">
    <location>
        <begin position="1"/>
        <end position="38"/>
    </location>
</feature>
<accession>M2TN28</accession>
<dbReference type="EMBL" id="AMRV01000003">
    <property type="protein sequence ID" value="EMD83156.1"/>
    <property type="molecule type" value="Genomic_DNA"/>
</dbReference>
<sequence length="38" mass="3928">MERPEKPSRASEAGGPSPTPPFQGGEKTSAFPSLEGRG</sequence>
<keyword evidence="3" id="KW-1185">Reference proteome</keyword>
<comment type="caution">
    <text evidence="2">The sequence shown here is derived from an EMBL/GenBank/DDBJ whole genome shotgun (WGS) entry which is preliminary data.</text>
</comment>
<gene>
    <name evidence="2" type="ORF">C725_1057</name>
</gene>
<evidence type="ECO:0000256" key="1">
    <source>
        <dbReference type="SAM" id="MobiDB-lite"/>
    </source>
</evidence>
<evidence type="ECO:0000313" key="2">
    <source>
        <dbReference type="EMBL" id="EMD83156.1"/>
    </source>
</evidence>
<proteinExistence type="predicted"/>
<reference evidence="2 3" key="1">
    <citation type="journal article" date="2013" name="Genome Announc.">
        <title>Draft Genome Sequence of Strain JLT2015T, Belonging to the Family Sphingomonadaceae of the Alphaproteobacteria.</title>
        <authorList>
            <person name="Tang K."/>
            <person name="Liu K."/>
            <person name="Li S."/>
            <person name="Jiao N."/>
        </authorList>
    </citation>
    <scope>NUCLEOTIDE SEQUENCE [LARGE SCALE GENOMIC DNA]</scope>
    <source>
        <strain evidence="2 3">JLT2015</strain>
    </source>
</reference>
<name>M2TN28_9SPHN</name>
<dbReference type="Proteomes" id="UP000011717">
    <property type="component" value="Unassembled WGS sequence"/>
</dbReference>
<dbReference type="AlphaFoldDB" id="M2TN28"/>
<organism evidence="2 3">
    <name type="scientific">Pacificimonas flava</name>
    <dbReference type="NCBI Taxonomy" id="1234595"/>
    <lineage>
        <taxon>Bacteria</taxon>
        <taxon>Pseudomonadati</taxon>
        <taxon>Pseudomonadota</taxon>
        <taxon>Alphaproteobacteria</taxon>
        <taxon>Sphingomonadales</taxon>
        <taxon>Sphingosinicellaceae</taxon>
        <taxon>Pacificimonas</taxon>
    </lineage>
</organism>
<protein>
    <submittedName>
        <fullName evidence="2">Uncharacterized protein</fullName>
    </submittedName>
</protein>